<proteinExistence type="inferred from homology"/>
<feature type="compositionally biased region" description="Polar residues" evidence="2">
    <location>
        <begin position="278"/>
        <end position="289"/>
    </location>
</feature>
<comment type="similarity">
    <text evidence="1">Belongs to the PPP4R2 family.</text>
</comment>
<feature type="compositionally biased region" description="Low complexity" evidence="2">
    <location>
        <begin position="429"/>
        <end position="442"/>
    </location>
</feature>
<reference evidence="3" key="1">
    <citation type="submission" date="2021-04" db="EMBL/GenBank/DDBJ databases">
        <authorList>
            <person name="Cornetti L."/>
        </authorList>
    </citation>
    <scope>NUCLEOTIDE SEQUENCE</scope>
</reference>
<feature type="compositionally biased region" description="Low complexity" evidence="2">
    <location>
        <begin position="317"/>
        <end position="329"/>
    </location>
</feature>
<feature type="compositionally biased region" description="Low complexity" evidence="2">
    <location>
        <begin position="395"/>
        <end position="410"/>
    </location>
</feature>
<dbReference type="GO" id="GO:0005737">
    <property type="term" value="C:cytoplasm"/>
    <property type="evidence" value="ECO:0007669"/>
    <property type="project" value="TreeGrafter"/>
</dbReference>
<evidence type="ECO:0000256" key="2">
    <source>
        <dbReference type="SAM" id="MobiDB-lite"/>
    </source>
</evidence>
<evidence type="ECO:0000256" key="1">
    <source>
        <dbReference type="ARBA" id="ARBA00009207"/>
    </source>
</evidence>
<dbReference type="GO" id="GO:0019888">
    <property type="term" value="F:protein phosphatase regulator activity"/>
    <property type="evidence" value="ECO:0007669"/>
    <property type="project" value="InterPro"/>
</dbReference>
<dbReference type="GO" id="GO:0030289">
    <property type="term" value="C:protein phosphatase 4 complex"/>
    <property type="evidence" value="ECO:0007669"/>
    <property type="project" value="InterPro"/>
</dbReference>
<protein>
    <submittedName>
        <fullName evidence="3">EOG090X0BWU</fullName>
    </submittedName>
</protein>
<dbReference type="PANTHER" id="PTHR16487:SF0">
    <property type="entry name" value="PROTEIN PHOSPHATASE 4 REGULATORY SUBUNIT 2-RELATED"/>
    <property type="match status" value="1"/>
</dbReference>
<organism evidence="3">
    <name type="scientific">Alona affinis</name>
    <dbReference type="NCBI Taxonomy" id="381656"/>
    <lineage>
        <taxon>Eukaryota</taxon>
        <taxon>Metazoa</taxon>
        <taxon>Ecdysozoa</taxon>
        <taxon>Arthropoda</taxon>
        <taxon>Crustacea</taxon>
        <taxon>Branchiopoda</taxon>
        <taxon>Diplostraca</taxon>
        <taxon>Cladocera</taxon>
        <taxon>Anomopoda</taxon>
        <taxon>Chydoridae</taxon>
        <taxon>Alona</taxon>
    </lineage>
</organism>
<feature type="compositionally biased region" description="Polar residues" evidence="2">
    <location>
        <begin position="180"/>
        <end position="191"/>
    </location>
</feature>
<feature type="compositionally biased region" description="Basic and acidic residues" evidence="2">
    <location>
        <begin position="347"/>
        <end position="375"/>
    </location>
</feature>
<dbReference type="InterPro" id="IPR015267">
    <property type="entry name" value="PPP4R2"/>
</dbReference>
<dbReference type="GO" id="GO:0005634">
    <property type="term" value="C:nucleus"/>
    <property type="evidence" value="ECO:0007669"/>
    <property type="project" value="TreeGrafter"/>
</dbReference>
<sequence length="442" mass="47611">MEMDLESIMDELNEFDRQKTSEIPKALDDFILHLAKTGETVFPWPKIRGLIRSKLETVISEFRLACHVEGLAPSPNVEPFHYETMKDKILEQFDSFNCAPFTIQRLCELLCAPRKHYKRTDKFMRGIEKNLLVVSTVDPEQSSRKQLASVSSSQSLLNGVVESNRTSAFGAMSLPLASFGNKSGDQQQQRPSSVASDVASISDADSGISDTEDEEKPAAESSSHLQNKLKDQQPVEPSSGQLEETEAPSAPAVEPPVDPETPAVAVEDTSAPIIAVQEPTTEALNSVPSVSEEAPRVDEVRQVEESDPATRIANGATTTSSSPSAVTMSDDGESTSAPPASNGGDVLKNKRPLEREEEAGRPNADDDDHSPDAKQPRYLSPDKVAEDSSTDAPCEVVAPVEVESAAVPSPQGQDQPSELESKPAEMVTEPAVLEAPAAVESH</sequence>
<evidence type="ECO:0000313" key="3">
    <source>
        <dbReference type="EMBL" id="CAG4635020.1"/>
    </source>
</evidence>
<dbReference type="PANTHER" id="PTHR16487">
    <property type="entry name" value="PPP4R2-RELATED PROTEIN"/>
    <property type="match status" value="1"/>
</dbReference>
<dbReference type="EMBL" id="OC978365">
    <property type="protein sequence ID" value="CAG4635020.1"/>
    <property type="molecule type" value="Genomic_DNA"/>
</dbReference>
<gene>
    <name evidence="3" type="primary">EOG090X0BWU</name>
</gene>
<accession>A0A9N6WPA1</accession>
<feature type="compositionally biased region" description="Low complexity" evidence="2">
    <location>
        <begin position="192"/>
        <end position="209"/>
    </location>
</feature>
<dbReference type="AlphaFoldDB" id="A0A9N6WPA1"/>
<name>A0A9N6WPA1_9CRUS</name>
<feature type="compositionally biased region" description="Basic and acidic residues" evidence="2">
    <location>
        <begin position="293"/>
        <end position="304"/>
    </location>
</feature>
<dbReference type="Pfam" id="PF09184">
    <property type="entry name" value="PPP4R2"/>
    <property type="match status" value="1"/>
</dbReference>
<feature type="region of interest" description="Disordered" evidence="2">
    <location>
        <begin position="180"/>
        <end position="442"/>
    </location>
</feature>